<accession>A0A9W9U061</accession>
<feature type="region of interest" description="Disordered" evidence="1">
    <location>
        <begin position="178"/>
        <end position="199"/>
    </location>
</feature>
<comment type="caution">
    <text evidence="2">The sequence shown here is derived from an EMBL/GenBank/DDBJ whole genome shotgun (WGS) entry which is preliminary data.</text>
</comment>
<organism evidence="2 3">
    <name type="scientific">Penicillium atrosanguineum</name>
    <dbReference type="NCBI Taxonomy" id="1132637"/>
    <lineage>
        <taxon>Eukaryota</taxon>
        <taxon>Fungi</taxon>
        <taxon>Dikarya</taxon>
        <taxon>Ascomycota</taxon>
        <taxon>Pezizomycotina</taxon>
        <taxon>Eurotiomycetes</taxon>
        <taxon>Eurotiomycetidae</taxon>
        <taxon>Eurotiales</taxon>
        <taxon>Aspergillaceae</taxon>
        <taxon>Penicillium</taxon>
    </lineage>
</organism>
<dbReference type="OrthoDB" id="4185910at2759"/>
<proteinExistence type="predicted"/>
<feature type="region of interest" description="Disordered" evidence="1">
    <location>
        <begin position="82"/>
        <end position="101"/>
    </location>
</feature>
<evidence type="ECO:0000313" key="3">
    <source>
        <dbReference type="Proteomes" id="UP001147746"/>
    </source>
</evidence>
<feature type="compositionally biased region" description="Polar residues" evidence="1">
    <location>
        <begin position="189"/>
        <end position="199"/>
    </location>
</feature>
<reference evidence="2" key="2">
    <citation type="journal article" date="2023" name="IMA Fungus">
        <title>Comparative genomic study of the Penicillium genus elucidates a diverse pangenome and 15 lateral gene transfer events.</title>
        <authorList>
            <person name="Petersen C."/>
            <person name="Sorensen T."/>
            <person name="Nielsen M.R."/>
            <person name="Sondergaard T.E."/>
            <person name="Sorensen J.L."/>
            <person name="Fitzpatrick D.A."/>
            <person name="Frisvad J.C."/>
            <person name="Nielsen K.L."/>
        </authorList>
    </citation>
    <scope>NUCLEOTIDE SEQUENCE</scope>
    <source>
        <strain evidence="2">IBT 21472</strain>
    </source>
</reference>
<evidence type="ECO:0000313" key="2">
    <source>
        <dbReference type="EMBL" id="KAJ5299524.1"/>
    </source>
</evidence>
<feature type="compositionally biased region" description="Basic and acidic residues" evidence="1">
    <location>
        <begin position="84"/>
        <end position="93"/>
    </location>
</feature>
<feature type="region of interest" description="Disordered" evidence="1">
    <location>
        <begin position="312"/>
        <end position="395"/>
    </location>
</feature>
<reference evidence="2" key="1">
    <citation type="submission" date="2022-12" db="EMBL/GenBank/DDBJ databases">
        <authorList>
            <person name="Petersen C."/>
        </authorList>
    </citation>
    <scope>NUCLEOTIDE SEQUENCE</scope>
    <source>
        <strain evidence="2">IBT 21472</strain>
    </source>
</reference>
<feature type="compositionally biased region" description="Basic residues" evidence="1">
    <location>
        <begin position="318"/>
        <end position="338"/>
    </location>
</feature>
<evidence type="ECO:0000256" key="1">
    <source>
        <dbReference type="SAM" id="MobiDB-lite"/>
    </source>
</evidence>
<dbReference type="EMBL" id="JAPZBO010000010">
    <property type="protein sequence ID" value="KAJ5299524.1"/>
    <property type="molecule type" value="Genomic_DNA"/>
</dbReference>
<protein>
    <submittedName>
        <fullName evidence="2">Uncharacterized protein</fullName>
    </submittedName>
</protein>
<dbReference type="AlphaFoldDB" id="A0A9W9U061"/>
<feature type="compositionally biased region" description="Basic and acidic residues" evidence="1">
    <location>
        <begin position="356"/>
        <end position="371"/>
    </location>
</feature>
<name>A0A9W9U061_9EURO</name>
<keyword evidence="3" id="KW-1185">Reference proteome</keyword>
<dbReference type="Proteomes" id="UP001147746">
    <property type="component" value="Unassembled WGS sequence"/>
</dbReference>
<sequence>MPEYPPYYDLPRPRPRFCIFRPGGQIAPLIALDELPSWFQVYCNLGVDMIMGLQPATLTYIPRDGEYDVICHNCTPGVNLNHTSRSERDDDSPKSIAAQSKPCTGGFIPPIADALLPGVGIKVPLADPFPLMRQPLRDPSMQSPFGGFYTYNLATLNANILGASAAFTKSLVLPTQSSSASEPLPGISPDSSKSSQPDVKASVTASLANIARRASIGKLEKEHHNGPPAPIDPFVKSPAELEAIADAIAASICGQSPAESLASEVSLTAAVEFLKKRKGITSPFRGTSLHRKKSLKTEKDFKTHLSIGKVHKAQIAAGKRRVKGRRRRTARAKRRKPKSSGNITPARGKQEQVNSDTKRRDRREKLQRRQCESNSHGHYHNMTWIPHGRSGVAHR</sequence>
<gene>
    <name evidence="2" type="ORF">N7476_011081</name>
</gene>